<organism evidence="2 3">
    <name type="scientific">Xenorhabdus koppenhoeferi</name>
    <dbReference type="NCBI Taxonomy" id="351659"/>
    <lineage>
        <taxon>Bacteria</taxon>
        <taxon>Pseudomonadati</taxon>
        <taxon>Pseudomonadota</taxon>
        <taxon>Gammaproteobacteria</taxon>
        <taxon>Enterobacterales</taxon>
        <taxon>Morganellaceae</taxon>
        <taxon>Xenorhabdus</taxon>
    </lineage>
</organism>
<dbReference type="Proteomes" id="UP000242496">
    <property type="component" value="Unassembled WGS sequence"/>
</dbReference>
<protein>
    <submittedName>
        <fullName evidence="2">Protealysin propeptide</fullName>
    </submittedName>
</protein>
<evidence type="ECO:0000313" key="3">
    <source>
        <dbReference type="Proteomes" id="UP000242496"/>
    </source>
</evidence>
<dbReference type="RefSeq" id="WP_092554346.1">
    <property type="nucleotide sequence ID" value="NZ_CAWRBG010000014.1"/>
</dbReference>
<dbReference type="OrthoDB" id="6445763at2"/>
<gene>
    <name evidence="2" type="ORF">SAMN05421784_1665</name>
</gene>
<feature type="domain" description="Protealysin N-terminal propeptide" evidence="1">
    <location>
        <begin position="10"/>
        <end position="49"/>
    </location>
</feature>
<keyword evidence="3" id="KW-1185">Reference proteome</keyword>
<dbReference type="Pfam" id="PF16485">
    <property type="entry name" value="PLN_propep"/>
    <property type="match status" value="1"/>
</dbReference>
<evidence type="ECO:0000259" key="1">
    <source>
        <dbReference type="Pfam" id="PF16485"/>
    </source>
</evidence>
<sequence length="78" mass="8967">MCKSKACKKSIIPPGFLEYISQTCDSKDKKCILNTLDHVNSLMKKSVKEDAIQYKDNALIYNKKTISEVQKNYPLPRK</sequence>
<dbReference type="AlphaFoldDB" id="A0A1I7KJ22"/>
<evidence type="ECO:0000313" key="2">
    <source>
        <dbReference type="EMBL" id="SFU97421.1"/>
    </source>
</evidence>
<proteinExistence type="predicted"/>
<name>A0A1I7KJ22_9GAMM</name>
<reference evidence="3" key="1">
    <citation type="submission" date="2016-10" db="EMBL/GenBank/DDBJ databases">
        <authorList>
            <person name="Varghese N."/>
            <person name="Submissions S."/>
        </authorList>
    </citation>
    <scope>NUCLEOTIDE SEQUENCE [LARGE SCALE GENOMIC DNA]</scope>
    <source>
        <strain evidence="3">DSM 18168</strain>
    </source>
</reference>
<accession>A0A1I7KJ22</accession>
<dbReference type="InterPro" id="IPR032475">
    <property type="entry name" value="Protealysin_N_PP"/>
</dbReference>
<dbReference type="EMBL" id="FPBJ01000066">
    <property type="protein sequence ID" value="SFU97421.1"/>
    <property type="molecule type" value="Genomic_DNA"/>
</dbReference>